<organism evidence="3 4">
    <name type="scientific">Actinomyces massiliensis F0489</name>
    <dbReference type="NCBI Taxonomy" id="1125718"/>
    <lineage>
        <taxon>Bacteria</taxon>
        <taxon>Bacillati</taxon>
        <taxon>Actinomycetota</taxon>
        <taxon>Actinomycetes</taxon>
        <taxon>Actinomycetales</taxon>
        <taxon>Actinomycetaceae</taxon>
        <taxon>Actinomyces</taxon>
    </lineage>
</organism>
<dbReference type="AlphaFoldDB" id="J0MPP8"/>
<dbReference type="GO" id="GO:1902929">
    <property type="term" value="C:plasma membrane of growing cell tip"/>
    <property type="evidence" value="ECO:0007669"/>
    <property type="project" value="TreeGrafter"/>
</dbReference>
<evidence type="ECO:0000256" key="2">
    <source>
        <dbReference type="SAM" id="SignalP"/>
    </source>
</evidence>
<dbReference type="RefSeq" id="WP_008734039.1">
    <property type="nucleotide sequence ID" value="NZ_AKFT01000223.1"/>
</dbReference>
<feature type="region of interest" description="Disordered" evidence="1">
    <location>
        <begin position="29"/>
        <end position="124"/>
    </location>
</feature>
<feature type="chain" id="PRO_5003736266" evidence="2">
    <location>
        <begin position="32"/>
        <end position="854"/>
    </location>
</feature>
<dbReference type="InterPro" id="IPR011044">
    <property type="entry name" value="Quino_amine_DH_bsu"/>
</dbReference>
<dbReference type="Proteomes" id="UP000002941">
    <property type="component" value="Unassembled WGS sequence"/>
</dbReference>
<dbReference type="PANTHER" id="PTHR31778">
    <property type="entry name" value="BUD SITE SELECTION PROTEIN RAX2"/>
    <property type="match status" value="1"/>
</dbReference>
<dbReference type="PANTHER" id="PTHR31778:SF2">
    <property type="entry name" value="BUD SITE SELECTION PROTEIN RAX2"/>
    <property type="match status" value="1"/>
</dbReference>
<keyword evidence="4" id="KW-1185">Reference proteome</keyword>
<dbReference type="OrthoDB" id="9802683at2"/>
<dbReference type="eggNOG" id="COG1409">
    <property type="taxonomic scope" value="Bacteria"/>
</dbReference>
<evidence type="ECO:0000313" key="4">
    <source>
        <dbReference type="Proteomes" id="UP000002941"/>
    </source>
</evidence>
<evidence type="ECO:0000256" key="1">
    <source>
        <dbReference type="SAM" id="MobiDB-lite"/>
    </source>
</evidence>
<name>J0MPP8_9ACTO</name>
<accession>J0MPP8</accession>
<gene>
    <name evidence="3" type="ORF">HMPREF1318_1485</name>
</gene>
<dbReference type="PATRIC" id="fig|1125718.3.peg.2848"/>
<dbReference type="Gene3D" id="2.130.10.10">
    <property type="entry name" value="YVTN repeat-like/Quinoprotein amine dehydrogenase"/>
    <property type="match status" value="1"/>
</dbReference>
<keyword evidence="2" id="KW-0732">Signal</keyword>
<feature type="signal peptide" evidence="2">
    <location>
        <begin position="1"/>
        <end position="31"/>
    </location>
</feature>
<feature type="compositionally biased region" description="Low complexity" evidence="1">
    <location>
        <begin position="49"/>
        <end position="101"/>
    </location>
</feature>
<protein>
    <submittedName>
        <fullName evidence="3">Uncharacterized protein</fullName>
    </submittedName>
</protein>
<comment type="caution">
    <text evidence="3">The sequence shown here is derived from an EMBL/GenBank/DDBJ whole genome shotgun (WGS) entry which is preliminary data.</text>
</comment>
<dbReference type="eggNOG" id="COG3291">
    <property type="taxonomic scope" value="Bacteria"/>
</dbReference>
<reference evidence="3 4" key="1">
    <citation type="submission" date="2012-05" db="EMBL/GenBank/DDBJ databases">
        <authorList>
            <person name="Harkins D.M."/>
            <person name="Madupu R."/>
            <person name="Durkin A.S."/>
            <person name="Torralba M."/>
            <person name="Methe B."/>
            <person name="Sutton G.G."/>
            <person name="Nelson K.E."/>
        </authorList>
    </citation>
    <scope>NUCLEOTIDE SEQUENCE [LARGE SCALE GENOMIC DNA]</scope>
    <source>
        <strain evidence="3 4">F0489</strain>
    </source>
</reference>
<evidence type="ECO:0000313" key="3">
    <source>
        <dbReference type="EMBL" id="EJF36204.1"/>
    </source>
</evidence>
<proteinExistence type="predicted"/>
<dbReference type="EMBL" id="AKFT01000223">
    <property type="protein sequence ID" value="EJF36204.1"/>
    <property type="molecule type" value="Genomic_DNA"/>
</dbReference>
<dbReference type="SUPFAM" id="SSF50969">
    <property type="entry name" value="YVTN repeat-like/Quinoprotein amine dehydrogenase"/>
    <property type="match status" value="1"/>
</dbReference>
<dbReference type="InterPro" id="IPR015943">
    <property type="entry name" value="WD40/YVTN_repeat-like_dom_sf"/>
</dbReference>
<sequence length="854" mass="88982">MPRHLRTSIPAFILSVLLLGAGLLPVSSASAEGSNGSMEGPADQQAPIDQNNPDNPGGQNNRGQKPGDQNNPGQQPGDQNNNGQKPGDQGGDQNNPGQQPGDQGGGAEKPGEPAEPTGPQTVSADALPTAQIGDGVVWDQEVVGNTVYVAGTFSSARPAGAAAGESEQSRSNLMAYDITTGELLDWAPTTDGNVQSITASPDGSTLYIGGNFTKLNGANTYRVGAVSAADGSRQRLGLGTNTAVKAVEVSADGSTLYIGGSFTEVNSQPRYRMAAFDLGSRTLKDFAPEVADYSVQAIAAAPDGNGVAIGGSFSSVNGSSEPGYGMAILENDGSVRNNAINSVVKNAGNKAAIMSLRADSQGLYGTAYSMNSRLGNIEGMFRADWTTGELAYLADCHGDTYDVQPMGDVVYASSHTHDCSNIGGLPNSTSTFHNAVAFTNKATGTVLPNTAPGYADHQGQPAPENLNFYPVFNSGGFTGMNQSTWTVEGNKDYVVYGGEFTTVNGGGQQGLVRFARREIAPNQMGPETKGGAYKVTADSSEPGVVNLSFQANWDRDDKTLTYKVYRDTTDSEPVSTQKATAGFWELPQLTATDKVKYGSSHRYRVVVEDPWGASTYSDWVNVTAAGEPGTDPAEPEPDPGDVAVGQTFLDDSFDRDTQTGWGSAAKGGEWAIDWGRSNFSTANSKGVIAMKGARSSSSVHSQVINSTSTESQVDLSLDGLATGNGAYISYIGRQTEAGRYQADFRVAADGAVTMTVTKNSGGTDTVIGTANVGTYTAGQPLHLRFALDGAESTAVRARAWIGDSEPGEWQVDKTDTDASLAAPGSIGFTTYVSGSAGPEQINLNVDSVKVTRLS</sequence>